<dbReference type="Pfam" id="PF13699">
    <property type="entry name" value="eCIS_core"/>
    <property type="match status" value="1"/>
</dbReference>
<accession>A0A7H0LF35</accession>
<dbReference type="EMBL" id="CP061038">
    <property type="protein sequence ID" value="QNQ08288.1"/>
    <property type="molecule type" value="Genomic_DNA"/>
</dbReference>
<proteinExistence type="predicted"/>
<dbReference type="InterPro" id="IPR025295">
    <property type="entry name" value="eCIS_core_dom"/>
</dbReference>
<dbReference type="KEGG" id="spap:H3Z74_16205"/>
<keyword evidence="4" id="KW-1185">Reference proteome</keyword>
<name>A0A7H0LF35_9SPHN</name>
<evidence type="ECO:0000256" key="1">
    <source>
        <dbReference type="SAM" id="MobiDB-lite"/>
    </source>
</evidence>
<dbReference type="AlphaFoldDB" id="A0A7H0LF35"/>
<evidence type="ECO:0000313" key="4">
    <source>
        <dbReference type="Proteomes" id="UP000516148"/>
    </source>
</evidence>
<dbReference type="RefSeq" id="WP_187760616.1">
    <property type="nucleotide sequence ID" value="NZ_CP061038.1"/>
</dbReference>
<protein>
    <submittedName>
        <fullName evidence="3">DUF4157 domain-containing protein</fullName>
    </submittedName>
</protein>
<reference evidence="3 4" key="1">
    <citation type="submission" date="2020-09" db="EMBL/GenBank/DDBJ databases">
        <title>Sphingomonas sp., a new species isolated from pork steak.</title>
        <authorList>
            <person name="Heidler von Heilborn D."/>
        </authorList>
    </citation>
    <scope>NUCLEOTIDE SEQUENCE [LARGE SCALE GENOMIC DNA]</scope>
    <source>
        <strain evidence="4">S8-3T</strain>
    </source>
</reference>
<feature type="compositionally biased region" description="Basic and acidic residues" evidence="1">
    <location>
        <begin position="324"/>
        <end position="333"/>
    </location>
</feature>
<organism evidence="3 4">
    <name type="scientific">Sphingomonas alpina</name>
    <dbReference type="NCBI Taxonomy" id="653931"/>
    <lineage>
        <taxon>Bacteria</taxon>
        <taxon>Pseudomonadati</taxon>
        <taxon>Pseudomonadota</taxon>
        <taxon>Alphaproteobacteria</taxon>
        <taxon>Sphingomonadales</taxon>
        <taxon>Sphingomonadaceae</taxon>
        <taxon>Sphingomonas</taxon>
    </lineage>
</organism>
<gene>
    <name evidence="3" type="ORF">H3Z74_16205</name>
</gene>
<sequence>MPTVPIEQNRVGLAGVTDEKLRPGDYGGSGLQAAGAGMETLGRALGGVAGDQLIRAEQRQRDRAAAEDAALKQSYNAYDARARALLRDGGAAFYAQAGQVAVDAADGISATLRQIPDEIGKTLQPHIRALFDHVIGQRVGQDIAGVQDHADAEKRVWQEQQAEQLMAASARNALDHIGTPLFADHVATGLKAIDDRAAVQRWDPTVKLAAEQHYVSGIHKRAIDGLTVGDAIMAESYYHRHSAEMTPQDRSAIEDSLRGPLLERQGAAVIDGYGNLVDGAHDGLASPYAPRTVDLPAIYGHIEQQDLPDAVKRSARTDAGARATRNERRIEQEQHAARDAAFVQVDDLGDAFISVSQLSPEVLRGLDIETLDALKRQVGVNATPGRIEPHGETAHELAILAATDRQAFAKRDLRLDRARMTPDEYAAMSHVQQGWRSDPPAIGALMHQRVWEAARRSDPTGDEQNLLLPDQDGAAPGMATHAAADQVVDRIFQRDFGIPTAQSRPTQLAAKSLLSKGVITTQDVEEATWVMHQAMANGAYDHADQAFLNTLNDRVAIRSGYKARAAPERSLQQSEIGLIQRALPVGLDLKSVRIVRGSGGSAIAAVAFSRGHPAITIGNTVYLDSGEYSPDLAASAKGIRTLIHELNHVRQYQRYGMLPVFGRIGRESAVYGEDGAYNYFAHTGKNYESATLEAQSQIAGDYAVFMELGVLPVYMPNGKPYQVTAQQLKAHAKGSGIYGN</sequence>
<evidence type="ECO:0000313" key="3">
    <source>
        <dbReference type="EMBL" id="QNQ08288.1"/>
    </source>
</evidence>
<feature type="domain" description="eCIS core" evidence="2">
    <location>
        <begin position="585"/>
        <end position="654"/>
    </location>
</feature>
<feature type="region of interest" description="Disordered" evidence="1">
    <location>
        <begin position="309"/>
        <end position="333"/>
    </location>
</feature>
<dbReference type="Proteomes" id="UP000516148">
    <property type="component" value="Chromosome"/>
</dbReference>
<evidence type="ECO:0000259" key="2">
    <source>
        <dbReference type="Pfam" id="PF13699"/>
    </source>
</evidence>